<evidence type="ECO:0000313" key="3">
    <source>
        <dbReference type="Proteomes" id="UP000324897"/>
    </source>
</evidence>
<comment type="caution">
    <text evidence="2">The sequence shown here is derived from an EMBL/GenBank/DDBJ whole genome shotgun (WGS) entry which is preliminary data.</text>
</comment>
<keyword evidence="3" id="KW-1185">Reference proteome</keyword>
<sequence>MEEVPDAIRRKKGVIDKLPFKEHTNTASNGTNAVIREFSSPGGRKDGVYVSSGKEKKENALLSGGKENKPPATPWSKTPEYRRQYQAQYRAKRKAELSTPGAHCQSKLISSASEILDLTIVSSVIPGDVKLTGESTVVQGEPQETLIESAMFTPFLPKTSPVVDVVSNSPSRGKTFNTGKPIV</sequence>
<gene>
    <name evidence="2" type="ORF">EJB05_34387</name>
</gene>
<feature type="non-terminal residue" evidence="2">
    <location>
        <position position="183"/>
    </location>
</feature>
<dbReference type="Gramene" id="TVU18297">
    <property type="protein sequence ID" value="TVU18297"/>
    <property type="gene ID" value="EJB05_34387"/>
</dbReference>
<organism evidence="2 3">
    <name type="scientific">Eragrostis curvula</name>
    <name type="common">weeping love grass</name>
    <dbReference type="NCBI Taxonomy" id="38414"/>
    <lineage>
        <taxon>Eukaryota</taxon>
        <taxon>Viridiplantae</taxon>
        <taxon>Streptophyta</taxon>
        <taxon>Embryophyta</taxon>
        <taxon>Tracheophyta</taxon>
        <taxon>Spermatophyta</taxon>
        <taxon>Magnoliopsida</taxon>
        <taxon>Liliopsida</taxon>
        <taxon>Poales</taxon>
        <taxon>Poaceae</taxon>
        <taxon>PACMAD clade</taxon>
        <taxon>Chloridoideae</taxon>
        <taxon>Eragrostideae</taxon>
        <taxon>Eragrostidinae</taxon>
        <taxon>Eragrostis</taxon>
    </lineage>
</organism>
<evidence type="ECO:0000256" key="1">
    <source>
        <dbReference type="SAM" id="MobiDB-lite"/>
    </source>
</evidence>
<accession>A0A5J9U4A8</accession>
<evidence type="ECO:0000313" key="2">
    <source>
        <dbReference type="EMBL" id="TVU18297.1"/>
    </source>
</evidence>
<feature type="region of interest" description="Disordered" evidence="1">
    <location>
        <begin position="34"/>
        <end position="77"/>
    </location>
</feature>
<dbReference type="AlphaFoldDB" id="A0A5J9U4A8"/>
<dbReference type="EMBL" id="RWGY01000029">
    <property type="protein sequence ID" value="TVU18297.1"/>
    <property type="molecule type" value="Genomic_DNA"/>
</dbReference>
<feature type="compositionally biased region" description="Basic and acidic residues" evidence="1">
    <location>
        <begin position="43"/>
        <end position="59"/>
    </location>
</feature>
<proteinExistence type="predicted"/>
<protein>
    <submittedName>
        <fullName evidence="2">Uncharacterized protein</fullName>
    </submittedName>
</protein>
<dbReference type="Proteomes" id="UP000324897">
    <property type="component" value="Chromosome 7"/>
</dbReference>
<name>A0A5J9U4A8_9POAL</name>
<reference evidence="2 3" key="1">
    <citation type="journal article" date="2019" name="Sci. Rep.">
        <title>A high-quality genome of Eragrostis curvula grass provides insights into Poaceae evolution and supports new strategies to enhance forage quality.</title>
        <authorList>
            <person name="Carballo J."/>
            <person name="Santos B.A.C.M."/>
            <person name="Zappacosta D."/>
            <person name="Garbus I."/>
            <person name="Selva J.P."/>
            <person name="Gallo C.A."/>
            <person name="Diaz A."/>
            <person name="Albertini E."/>
            <person name="Caccamo M."/>
            <person name="Echenique V."/>
        </authorList>
    </citation>
    <scope>NUCLEOTIDE SEQUENCE [LARGE SCALE GENOMIC DNA]</scope>
    <source>
        <strain evidence="3">cv. Victoria</strain>
        <tissue evidence="2">Leaf</tissue>
    </source>
</reference>